<organism evidence="10 11">
    <name type="scientific">Marasmius oreades</name>
    <name type="common">fairy-ring Marasmius</name>
    <dbReference type="NCBI Taxonomy" id="181124"/>
    <lineage>
        <taxon>Eukaryota</taxon>
        <taxon>Fungi</taxon>
        <taxon>Dikarya</taxon>
        <taxon>Basidiomycota</taxon>
        <taxon>Agaricomycotina</taxon>
        <taxon>Agaricomycetes</taxon>
        <taxon>Agaricomycetidae</taxon>
        <taxon>Agaricales</taxon>
        <taxon>Marasmiineae</taxon>
        <taxon>Marasmiaceae</taxon>
        <taxon>Marasmius</taxon>
    </lineage>
</organism>
<dbReference type="PANTHER" id="PTHR14527">
    <property type="entry name" value="PROTEIN MIS12 HOMOLOG"/>
    <property type="match status" value="1"/>
</dbReference>
<comment type="similarity">
    <text evidence="2">Belongs to the mis12 family.</text>
</comment>
<sequence>MSRPSTVPPLLITEALGFSPQLLLDDIINIANAAVTDGVNGLEGFLQQWVEKRSAGKQNYNNQEIEQGLVAFQTLLEHHTDLAFDFFEAWCLRNIFAIPSELPIVLPHQENLDLTIKPGKEEELMEEVARLRAQVDNQQRLHLLLSRALRVAKKKRLQAEKRLDKVSTVDSQRLDILGKLPQQLMAMNNAVINLPPLDPATIAALTQFPLNEPGKREWETSKTGYLNWAVTQLTERTREDQPGSSAVVHSIMHNVEEIGKADQLRQAFEVTEHLAIGLQDMDRSTEHSKMEE</sequence>
<comment type="subcellular location">
    <subcellularLocation>
        <location evidence="1">Chromosome</location>
        <location evidence="1">Centromere</location>
        <location evidence="1">Kinetochore</location>
    </subcellularLocation>
</comment>
<dbReference type="AlphaFoldDB" id="A0A9P8AFD6"/>
<evidence type="ECO:0000256" key="9">
    <source>
        <dbReference type="ARBA" id="ARBA00023328"/>
    </source>
</evidence>
<dbReference type="GO" id="GO:0000444">
    <property type="term" value="C:MIS12/MIND type complex"/>
    <property type="evidence" value="ECO:0007669"/>
    <property type="project" value="TreeGrafter"/>
</dbReference>
<proteinExistence type="inferred from homology"/>
<evidence type="ECO:0000256" key="2">
    <source>
        <dbReference type="ARBA" id="ARBA00008643"/>
    </source>
</evidence>
<keyword evidence="3" id="KW-0158">Chromosome</keyword>
<keyword evidence="11" id="KW-1185">Reference proteome</keyword>
<dbReference type="InterPro" id="IPR008685">
    <property type="entry name" value="Centromere_Mis12"/>
</dbReference>
<keyword evidence="8" id="KW-0131">Cell cycle</keyword>
<keyword evidence="5" id="KW-0498">Mitosis</keyword>
<dbReference type="KEGG" id="more:E1B28_001412"/>
<dbReference type="Proteomes" id="UP001049176">
    <property type="component" value="Chromosome 1"/>
</dbReference>
<name>A0A9P8AFD6_9AGAR</name>
<evidence type="ECO:0000256" key="3">
    <source>
        <dbReference type="ARBA" id="ARBA00022454"/>
    </source>
</evidence>
<evidence type="ECO:0000256" key="6">
    <source>
        <dbReference type="ARBA" id="ARBA00022838"/>
    </source>
</evidence>
<dbReference type="GO" id="GO:0051301">
    <property type="term" value="P:cell division"/>
    <property type="evidence" value="ECO:0007669"/>
    <property type="project" value="UniProtKB-KW"/>
</dbReference>
<gene>
    <name evidence="10" type="ORF">E1B28_001412</name>
</gene>
<dbReference type="Pfam" id="PF05859">
    <property type="entry name" value="Mis12"/>
    <property type="match status" value="1"/>
</dbReference>
<evidence type="ECO:0000313" key="10">
    <source>
        <dbReference type="EMBL" id="KAG7099582.1"/>
    </source>
</evidence>
<evidence type="ECO:0000256" key="5">
    <source>
        <dbReference type="ARBA" id="ARBA00022776"/>
    </source>
</evidence>
<evidence type="ECO:0000256" key="7">
    <source>
        <dbReference type="ARBA" id="ARBA00023054"/>
    </source>
</evidence>
<evidence type="ECO:0000256" key="4">
    <source>
        <dbReference type="ARBA" id="ARBA00022618"/>
    </source>
</evidence>
<keyword evidence="7" id="KW-0175">Coiled coil</keyword>
<protein>
    <recommendedName>
        <fullName evidence="12">Mis12-domain-containing protein</fullName>
    </recommendedName>
</protein>
<evidence type="ECO:0000256" key="1">
    <source>
        <dbReference type="ARBA" id="ARBA00004629"/>
    </source>
</evidence>
<dbReference type="RefSeq" id="XP_043016052.1">
    <property type="nucleotide sequence ID" value="XM_043147343.1"/>
</dbReference>
<dbReference type="EMBL" id="CM032181">
    <property type="protein sequence ID" value="KAG7099582.1"/>
    <property type="molecule type" value="Genomic_DNA"/>
</dbReference>
<evidence type="ECO:0008006" key="12">
    <source>
        <dbReference type="Google" id="ProtNLM"/>
    </source>
</evidence>
<dbReference type="OrthoDB" id="1884855at2759"/>
<keyword evidence="6" id="KW-0995">Kinetochore</keyword>
<keyword evidence="9" id="KW-0137">Centromere</keyword>
<dbReference type="GO" id="GO:0005634">
    <property type="term" value="C:nucleus"/>
    <property type="evidence" value="ECO:0007669"/>
    <property type="project" value="InterPro"/>
</dbReference>
<evidence type="ECO:0000256" key="8">
    <source>
        <dbReference type="ARBA" id="ARBA00023306"/>
    </source>
</evidence>
<dbReference type="PANTHER" id="PTHR14527:SF2">
    <property type="entry name" value="PROTEIN MIS12 HOMOLOG"/>
    <property type="match status" value="1"/>
</dbReference>
<reference evidence="10" key="1">
    <citation type="journal article" date="2021" name="Genome Biol. Evol.">
        <title>The assembled and annotated genome of the fairy-ring fungus Marasmius oreades.</title>
        <authorList>
            <person name="Hiltunen M."/>
            <person name="Ament-Velasquez S.L."/>
            <person name="Johannesson H."/>
        </authorList>
    </citation>
    <scope>NUCLEOTIDE SEQUENCE</scope>
    <source>
        <strain evidence="10">03SP1</strain>
    </source>
</reference>
<dbReference type="GO" id="GO:0000070">
    <property type="term" value="P:mitotic sister chromatid segregation"/>
    <property type="evidence" value="ECO:0007669"/>
    <property type="project" value="TreeGrafter"/>
</dbReference>
<evidence type="ECO:0000313" key="11">
    <source>
        <dbReference type="Proteomes" id="UP001049176"/>
    </source>
</evidence>
<keyword evidence="4" id="KW-0132">Cell division</keyword>
<accession>A0A9P8AFD6</accession>
<dbReference type="GO" id="GO:0051382">
    <property type="term" value="P:kinetochore assembly"/>
    <property type="evidence" value="ECO:0007669"/>
    <property type="project" value="TreeGrafter"/>
</dbReference>
<dbReference type="GeneID" id="66070488"/>
<comment type="caution">
    <text evidence="10">The sequence shown here is derived from an EMBL/GenBank/DDBJ whole genome shotgun (WGS) entry which is preliminary data.</text>
</comment>